<protein>
    <submittedName>
        <fullName evidence="1">Uncharacterized protein</fullName>
    </submittedName>
</protein>
<dbReference type="EMBL" id="CP011859">
    <property type="protein sequence ID" value="AQY23278.1"/>
    <property type="molecule type" value="Genomic_DNA"/>
</dbReference>
<organism evidence="1 3">
    <name type="scientific">Riemerella anatipestifer</name>
    <name type="common">Moraxella anatipestifer</name>
    <dbReference type="NCBI Taxonomy" id="34085"/>
    <lineage>
        <taxon>Bacteria</taxon>
        <taxon>Pseudomonadati</taxon>
        <taxon>Bacteroidota</taxon>
        <taxon>Flavobacteriia</taxon>
        <taxon>Flavobacteriales</taxon>
        <taxon>Weeksellaceae</taxon>
        <taxon>Riemerella</taxon>
    </lineage>
</organism>
<gene>
    <name evidence="1" type="ORF">AB406_0098</name>
    <name evidence="2" type="ORF">AB406_2349</name>
</gene>
<name>A0A1S7DPJ8_RIEAN</name>
<proteinExistence type="predicted"/>
<dbReference type="EMBL" id="CP011859">
    <property type="protein sequence ID" value="AQY21063.1"/>
    <property type="molecule type" value="Genomic_DNA"/>
</dbReference>
<dbReference type="Proteomes" id="UP000189883">
    <property type="component" value="Chromosome"/>
</dbReference>
<dbReference type="AlphaFoldDB" id="A0A1S7DPJ8"/>
<reference evidence="1 3" key="1">
    <citation type="submission" date="2015-06" db="EMBL/GenBank/DDBJ databases">
        <title>R. anatipestifer strain HXb2 is the most virulent strain so far, and the genome sequence would help us uncover the pathogenesis.</title>
        <authorList>
            <person name="Hu Q."/>
            <person name="Qi J."/>
            <person name="Bo H."/>
            <person name="Liu G."/>
            <person name="Tao M."/>
            <person name="Ding Y."/>
            <person name="Xue Y."/>
        </authorList>
    </citation>
    <scope>NUCLEOTIDE SEQUENCE [LARGE SCALE GENOMIC DNA]</scope>
    <source>
        <strain evidence="1 3">HXb2</strain>
    </source>
</reference>
<accession>A0A1S7DPJ8</accession>
<evidence type="ECO:0000313" key="3">
    <source>
        <dbReference type="Proteomes" id="UP000189883"/>
    </source>
</evidence>
<evidence type="ECO:0000313" key="2">
    <source>
        <dbReference type="EMBL" id="AQY23278.1"/>
    </source>
</evidence>
<sequence length="50" mass="5917">MGYIKEPKGVDFVIQSKPLTKKDREEISKFIMDYKTKNKRKKESKPKQTA</sequence>
<evidence type="ECO:0000313" key="1">
    <source>
        <dbReference type="EMBL" id="AQY21063.1"/>
    </source>
</evidence>
<dbReference type="RefSeq" id="WP_185114021.1">
    <property type="nucleotide sequence ID" value="NZ_CP011859.1"/>
</dbReference>